<gene>
    <name evidence="1" type="ORF">CM83_14105</name>
</gene>
<accession>A0A0A9YKI5</accession>
<dbReference type="AlphaFoldDB" id="A0A0A9YKI5"/>
<dbReference type="EMBL" id="GBHO01010900">
    <property type="protein sequence ID" value="JAG32704.1"/>
    <property type="molecule type" value="Transcribed_RNA"/>
</dbReference>
<proteinExistence type="predicted"/>
<organism evidence="1">
    <name type="scientific">Lygus hesperus</name>
    <name type="common">Western plant bug</name>
    <dbReference type="NCBI Taxonomy" id="30085"/>
    <lineage>
        <taxon>Eukaryota</taxon>
        <taxon>Metazoa</taxon>
        <taxon>Ecdysozoa</taxon>
        <taxon>Arthropoda</taxon>
        <taxon>Hexapoda</taxon>
        <taxon>Insecta</taxon>
        <taxon>Pterygota</taxon>
        <taxon>Neoptera</taxon>
        <taxon>Paraneoptera</taxon>
        <taxon>Hemiptera</taxon>
        <taxon>Heteroptera</taxon>
        <taxon>Panheteroptera</taxon>
        <taxon>Cimicomorpha</taxon>
        <taxon>Miridae</taxon>
        <taxon>Mirini</taxon>
        <taxon>Lygus</taxon>
    </lineage>
</organism>
<name>A0A0A9YKI5_LYGHE</name>
<protein>
    <submittedName>
        <fullName evidence="1">Uncharacterized protein</fullName>
    </submittedName>
</protein>
<feature type="non-terminal residue" evidence="1">
    <location>
        <position position="1"/>
    </location>
</feature>
<reference evidence="1" key="1">
    <citation type="journal article" date="2014" name="PLoS ONE">
        <title>Transcriptome-Based Identification of ABC Transporters in the Western Tarnished Plant Bug Lygus hesperus.</title>
        <authorList>
            <person name="Hull J.J."/>
            <person name="Chaney K."/>
            <person name="Geib S.M."/>
            <person name="Fabrick J.A."/>
            <person name="Brent C.S."/>
            <person name="Walsh D."/>
            <person name="Lavine L.C."/>
        </authorList>
    </citation>
    <scope>NUCLEOTIDE SEQUENCE</scope>
</reference>
<sequence length="309" mass="32617">KVKKLRYTSTNAHSRVTIHRRLHRTMRASTALLWFICLTLLHSLVNCQQNDPLSQLLAILFPRPDQQQIPPQSDSTAVNPGQSVNILQPTAGVSGLPPTTVVDPATSIHADAIVPPPPRPNTINTVVPAPLSTIPTTSVTLPPPPPTIVTEVRGTAVPLPANAAVANSRVVAPGNGVGGRLGMDDGPSGAPLLNLFNPLIDPFKQALEGFAEGFKESAANSTVGVEQGGGDVQSSEQLVMPNGVPIIDNHVGSEEVLFSQNVALHPEQIPSEGRTQRILAQQAADLLGDLNQLTVQEISPNMDPISLCT</sequence>
<reference evidence="1" key="2">
    <citation type="submission" date="2014-07" db="EMBL/GenBank/DDBJ databases">
        <authorList>
            <person name="Hull J."/>
        </authorList>
    </citation>
    <scope>NUCLEOTIDE SEQUENCE</scope>
</reference>
<evidence type="ECO:0000313" key="1">
    <source>
        <dbReference type="EMBL" id="JAG32704.1"/>
    </source>
</evidence>